<evidence type="ECO:0000256" key="1">
    <source>
        <dbReference type="ARBA" id="ARBA00001947"/>
    </source>
</evidence>
<protein>
    <submittedName>
        <fullName evidence="7">M20/M25/M40 family metallo-hydrolase</fullName>
    </submittedName>
</protein>
<keyword evidence="4" id="KW-0862">Zinc</keyword>
<dbReference type="SUPFAM" id="SSF55031">
    <property type="entry name" value="Bacterial exopeptidase dimerisation domain"/>
    <property type="match status" value="1"/>
</dbReference>
<dbReference type="PROSITE" id="PS00758">
    <property type="entry name" value="ARGE_DAPE_CPG2_1"/>
    <property type="match status" value="1"/>
</dbReference>
<dbReference type="Pfam" id="PF07687">
    <property type="entry name" value="M20_dimer"/>
    <property type="match status" value="1"/>
</dbReference>
<dbReference type="PANTHER" id="PTHR43808:SF9">
    <property type="entry name" value="BLL0789 PROTEIN"/>
    <property type="match status" value="1"/>
</dbReference>
<dbReference type="InterPro" id="IPR017150">
    <property type="entry name" value="Pept_M20_glutamate_carboxypep"/>
</dbReference>
<dbReference type="InterPro" id="IPR002933">
    <property type="entry name" value="Peptidase_M20"/>
</dbReference>
<dbReference type="CDD" id="cd03885">
    <property type="entry name" value="M20_CPDG2"/>
    <property type="match status" value="1"/>
</dbReference>
<sequence>MTLGPDAFDTEEMLAGLRRWVECESPTFEPQAVNAMMDLASEDLAAAGADITRIPGPPGLGDCVLGTFPHTRAGEPGVLVMGHLDTVHALGTLERLPFRREGERAYGPGILDMKGGTYAAIEAIAALARASVETPLPVRVLLTSDEEIGSPGCRAIIEAKAAESRYVLVPEPGLPGDGVVTGRYAIARFDLEATGQSSHAGADLKRGRSAIAEMARRIGEIEAMTDEDCTFSVGVVHGGRWVNCVASSCRGEALSMAKRQADLDRGVERMLALTNVSPDGSGFRVTRGVTRPVWEPSAETMRMYELARDVAAGLGVDLSHGAQGAGSDANFTGAMGVASLDGLGVLGEGWHTLEEHILIDSLPRRARMMTGLLTRLA</sequence>
<dbReference type="OrthoDB" id="9776600at2"/>
<evidence type="ECO:0000259" key="6">
    <source>
        <dbReference type="Pfam" id="PF07687"/>
    </source>
</evidence>
<dbReference type="InterPro" id="IPR001261">
    <property type="entry name" value="ArgE/DapE_CS"/>
</dbReference>
<gene>
    <name evidence="7" type="ORF">EK403_07330</name>
</gene>
<feature type="domain" description="Peptidase M20 dimerisation" evidence="6">
    <location>
        <begin position="182"/>
        <end position="270"/>
    </location>
</feature>
<dbReference type="EMBL" id="RYFI01000005">
    <property type="protein sequence ID" value="RXF74173.1"/>
    <property type="molecule type" value="Genomic_DNA"/>
</dbReference>
<proteinExistence type="predicted"/>
<comment type="caution">
    <text evidence="7">The sequence shown here is derived from an EMBL/GenBank/DDBJ whole genome shotgun (WGS) entry which is preliminary data.</text>
</comment>
<dbReference type="SUPFAM" id="SSF53187">
    <property type="entry name" value="Zn-dependent exopeptidases"/>
    <property type="match status" value="1"/>
</dbReference>
<dbReference type="GO" id="GO:0046872">
    <property type="term" value="F:metal ion binding"/>
    <property type="evidence" value="ECO:0007669"/>
    <property type="project" value="UniProtKB-KW"/>
</dbReference>
<keyword evidence="2" id="KW-0479">Metal-binding</keyword>
<comment type="cofactor">
    <cofactor evidence="1">
        <name>Zn(2+)</name>
        <dbReference type="ChEBI" id="CHEBI:29105"/>
    </cofactor>
</comment>
<dbReference type="PIRSF" id="PIRSF037238">
    <property type="entry name" value="Carboxypeptidase_G2"/>
    <property type="match status" value="1"/>
</dbReference>
<dbReference type="Pfam" id="PF01546">
    <property type="entry name" value="Peptidase_M20"/>
    <property type="match status" value="1"/>
</dbReference>
<dbReference type="Gene3D" id="3.30.70.360">
    <property type="match status" value="1"/>
</dbReference>
<dbReference type="GO" id="GO:0016787">
    <property type="term" value="F:hydrolase activity"/>
    <property type="evidence" value="ECO:0007669"/>
    <property type="project" value="UniProtKB-KW"/>
</dbReference>
<dbReference type="InterPro" id="IPR036264">
    <property type="entry name" value="Bact_exopeptidase_dim_dom"/>
</dbReference>
<dbReference type="InterPro" id="IPR050072">
    <property type="entry name" value="Peptidase_M20A"/>
</dbReference>
<evidence type="ECO:0000313" key="8">
    <source>
        <dbReference type="Proteomes" id="UP000289708"/>
    </source>
</evidence>
<reference evidence="7 8" key="1">
    <citation type="submission" date="2018-12" db="EMBL/GenBank/DDBJ databases">
        <title>bacterium Hansschlegelia zhihuaiae S113.</title>
        <authorList>
            <person name="He J."/>
        </authorList>
    </citation>
    <scope>NUCLEOTIDE SEQUENCE [LARGE SCALE GENOMIC DNA]</scope>
    <source>
        <strain evidence="7 8">S 113</strain>
    </source>
</reference>
<feature type="active site" evidence="5">
    <location>
        <position position="85"/>
    </location>
</feature>
<feature type="active site" description="Proton acceptor" evidence="5">
    <location>
        <position position="146"/>
    </location>
</feature>
<name>A0A4Q0ML20_9HYPH</name>
<dbReference type="InterPro" id="IPR011650">
    <property type="entry name" value="Peptidase_M20_dimer"/>
</dbReference>
<evidence type="ECO:0000256" key="4">
    <source>
        <dbReference type="ARBA" id="ARBA00022833"/>
    </source>
</evidence>
<evidence type="ECO:0000256" key="3">
    <source>
        <dbReference type="ARBA" id="ARBA00022801"/>
    </source>
</evidence>
<accession>A0A4Q0ML20</accession>
<dbReference type="NCBIfam" id="NF005678">
    <property type="entry name" value="PRK07473.1"/>
    <property type="match status" value="1"/>
</dbReference>
<keyword evidence="3 7" id="KW-0378">Hydrolase</keyword>
<organism evidence="7 8">
    <name type="scientific">Hansschlegelia zhihuaiae</name>
    <dbReference type="NCBI Taxonomy" id="405005"/>
    <lineage>
        <taxon>Bacteria</taxon>
        <taxon>Pseudomonadati</taxon>
        <taxon>Pseudomonadota</taxon>
        <taxon>Alphaproteobacteria</taxon>
        <taxon>Hyphomicrobiales</taxon>
        <taxon>Methylopilaceae</taxon>
        <taxon>Hansschlegelia</taxon>
    </lineage>
</organism>
<dbReference type="Proteomes" id="UP000289708">
    <property type="component" value="Unassembled WGS sequence"/>
</dbReference>
<dbReference type="AlphaFoldDB" id="A0A4Q0ML20"/>
<evidence type="ECO:0000256" key="5">
    <source>
        <dbReference type="PIRSR" id="PIRSR037238-1"/>
    </source>
</evidence>
<keyword evidence="8" id="KW-1185">Reference proteome</keyword>
<dbReference type="Gene3D" id="3.40.630.10">
    <property type="entry name" value="Zn peptidases"/>
    <property type="match status" value="1"/>
</dbReference>
<dbReference type="RefSeq" id="WP_128776849.1">
    <property type="nucleotide sequence ID" value="NZ_RYFI01000005.1"/>
</dbReference>
<evidence type="ECO:0000313" key="7">
    <source>
        <dbReference type="EMBL" id="RXF74173.1"/>
    </source>
</evidence>
<evidence type="ECO:0000256" key="2">
    <source>
        <dbReference type="ARBA" id="ARBA00022723"/>
    </source>
</evidence>
<dbReference type="PANTHER" id="PTHR43808">
    <property type="entry name" value="ACETYLORNITHINE DEACETYLASE"/>
    <property type="match status" value="1"/>
</dbReference>